<evidence type="ECO:0000256" key="11">
    <source>
        <dbReference type="SAM" id="Phobius"/>
    </source>
</evidence>
<feature type="domain" description="Ig-like" evidence="12">
    <location>
        <begin position="3137"/>
        <end position="3223"/>
    </location>
</feature>
<dbReference type="Pfam" id="PF00047">
    <property type="entry name" value="ig"/>
    <property type="match status" value="1"/>
</dbReference>
<dbReference type="SMART" id="SM00409">
    <property type="entry name" value="IG"/>
    <property type="match status" value="27"/>
</dbReference>
<feature type="domain" description="Ig-like" evidence="12">
    <location>
        <begin position="578"/>
        <end position="670"/>
    </location>
</feature>
<keyword evidence="15" id="KW-1185">Reference proteome</keyword>
<keyword evidence="7 11" id="KW-0472">Membrane</keyword>
<keyword evidence="3" id="KW-0732">Signal</keyword>
<dbReference type="GO" id="GO:0070593">
    <property type="term" value="P:dendrite self-avoidance"/>
    <property type="evidence" value="ECO:0007669"/>
    <property type="project" value="TreeGrafter"/>
</dbReference>
<feature type="compositionally biased region" description="Low complexity" evidence="10">
    <location>
        <begin position="3762"/>
        <end position="3774"/>
    </location>
</feature>
<feature type="compositionally biased region" description="Acidic residues" evidence="10">
    <location>
        <begin position="3739"/>
        <end position="3750"/>
    </location>
</feature>
<evidence type="ECO:0000259" key="13">
    <source>
        <dbReference type="PROSITE" id="PS50853"/>
    </source>
</evidence>
<feature type="domain" description="Ig-like" evidence="12">
    <location>
        <begin position="2340"/>
        <end position="2436"/>
    </location>
</feature>
<feature type="domain" description="Fibronectin type-III" evidence="13">
    <location>
        <begin position="2734"/>
        <end position="2829"/>
    </location>
</feature>
<dbReference type="Pfam" id="PF25059">
    <property type="entry name" value="FN3_DSCAM-DSCAML_C"/>
    <property type="match status" value="1"/>
</dbReference>
<dbReference type="PANTHER" id="PTHR10075">
    <property type="entry name" value="BASIGIN RELATED"/>
    <property type="match status" value="1"/>
</dbReference>
<feature type="region of interest" description="Disordered" evidence="10">
    <location>
        <begin position="3856"/>
        <end position="3875"/>
    </location>
</feature>
<dbReference type="PROSITE" id="PS50835">
    <property type="entry name" value="IG_LIKE"/>
    <property type="match status" value="27"/>
</dbReference>
<dbReference type="CDD" id="cd20956">
    <property type="entry name" value="IgI_4_Dscam"/>
    <property type="match status" value="1"/>
</dbReference>
<evidence type="ECO:0000256" key="10">
    <source>
        <dbReference type="SAM" id="MobiDB-lite"/>
    </source>
</evidence>
<dbReference type="FunFam" id="2.60.40.10:FF:001049">
    <property type="entry name" value="Down syndrome cell adhesion molecule-like protein Dscam2"/>
    <property type="match status" value="1"/>
</dbReference>
<feature type="domain" description="Ig-like" evidence="12">
    <location>
        <begin position="2439"/>
        <end position="2530"/>
    </location>
</feature>
<dbReference type="FunFam" id="2.60.40.10:FF:000093">
    <property type="entry name" value="Down syndrome cell adhesion molecule, isoform B"/>
    <property type="match status" value="1"/>
</dbReference>
<dbReference type="SMART" id="SM00060">
    <property type="entry name" value="FN3"/>
    <property type="match status" value="6"/>
</dbReference>
<feature type="compositionally biased region" description="Polar residues" evidence="10">
    <location>
        <begin position="3791"/>
        <end position="3810"/>
    </location>
</feature>
<feature type="compositionally biased region" description="Pro residues" evidence="10">
    <location>
        <begin position="3775"/>
        <end position="3788"/>
    </location>
</feature>
<dbReference type="OrthoDB" id="5982258at2759"/>
<keyword evidence="9" id="KW-0393">Immunoglobulin domain</keyword>
<accession>A0A8J2PA86</accession>
<dbReference type="FunFam" id="2.60.40.10:FF:000017">
    <property type="entry name" value="Down syndrome cell adhesion molecule b"/>
    <property type="match status" value="13"/>
</dbReference>
<dbReference type="FunFam" id="2.60.40.10:FF:000410">
    <property type="entry name" value="Down syndrome cell adhesion molecule, isoform H"/>
    <property type="match status" value="1"/>
</dbReference>
<sequence length="3875" mass="416242">MHQVVSEAGQTSVMSVEGQGNPAPDFKYDIGIKPNATGKDKYKPQDNKCHEPQTSVLPRIRDGQIIGSRRATVEGNSDVAVTCDAQAYPPPEFRYILHEPQVSLAPTLRDSFLRDTTVVKVVKNGQDICIMCEAQGFPAPSQRWFKFSEGANKIPVQLDDRVKQLGGTLIIREARVDDSGKYLCVVNNSVGGESVETVLTVTAPLAATVEPATQTVDFGRPATFTCHYQGSPVKSVTWTKDGKRLSTSDSVIRIDAVRREDRGMYQCFVRNDQDSAQSTAELKLGGRFDPPKLTFTFREEVLQPGPTVSLKCKATGNPSPEIVWELDSKKVANSDRVQVGQYVTVDGEVVSHLNISAVHSNDGGVYKCTAVSKVGSTSFMGRLNVHGLPHIRPMDKAQVVAGETFQITCPVAGYPIDAVIWEKDNRVLPINRRQSVFPNGTLIIENVQRGMDQGTYTCVARNAQGYTSRGNLELQVMVPPVVSAFSFGESALDTGVLAQVQCVVAIGDLPIEITWTFYGSDSTKRSQTGVSIMKVGTKSSLLIIEAVSTENSGNYTCTAKNLAGVSNYTAELIVNVPPKIAPFGVLNPLDAGEMTQLTCLVALGDPPIHITWVFHGHDSSKASQNGISVVKNSQKSSSLIIESLTSEHTGNYTCSARNAVGVANHTAEIIVNVPPSIMPFQVVQSLDEGAVAQLTCMVTTGDTPLHITWTFHGIDSSTRSQSGVSVMKVGTKGSLLMIESATSDHAGNYTCTAKNSAGVANFTAEIIVNVPPRISPFGVENPLSAGDMAQLLCLVAAGDSPIQISWVFHGPDSSTATQNGVSVQKLSTRSSSLVIEALSADHTGNYTCTARNAAGVANYTAEIEVTVPPSILPFQFARSLDEGEVAQLNCIVATGDVPLQITWSFHGKDSSTRSQSGVSVMKVGTKGSLLMIESVSSDHSGNYTCTAKNSAGIANYTTELIVNVKPKILPFQFSDEPLNAGETAQVQCLVTLGDTPVQIHWSFHGYASSLRALKGVQVSKVGSKSSILTIDSVNTQHSVIAKISEFSFNGPLDAGDNAQITCLVTQGDVPLQFQWAFHGYGASLTALKGVQISKLGKKSSIITIDSVTTEHSGNYTCTVTNSAGVTNYTAELIVNVKPVILPFRFVDDQPFFNAGNLAQINCIVTEGDTPLQITWAFHGAGTTAKSQSGVSTVKLGQKSSVLMIESVTSEHSGNYTCTARNTAGVANHTAELIVTVPPKIVSFALDGPLDAGDMAQLNCIVSQGDVPLKITWKFVGSDSTTRNQSGVRTLKVGEKSNLLIIDAVNAEHSGNYTCTARNSAGETNYTTEVIVNVGPKIVPFSFEDEGTLNTGSSAQLHCFVSEGDTPLQITWTFHGSDIATRSQLGVSTMKIGQKSSLLIIESITSEHTGDYTCSAKNAAGSANYTTELVVNVGPKIVPFNFEEGTLGEGSSAQLTCFVSEGDVPLQITWTFHGANTIATRTQSGVSTTKLGQKSSVLMIDSITSEHTGNYTCSAKNTAGVANYTTELIVNVGPKIVPFSFEEGTLHDGSSAQLQCFVSEGDTPLQITWTFHGANIATRSQSGVSTTKLGQKSSVLMIDSVTSEHTGNYTCSAKNAAGLTNYTTELIVNVGPKIMPFSFGEDTLNAGSSAQLTCFVSEGDLPIQITWTFYGTDIATRNQLGVSTMKIGQKSSVLMIDSVTSEHTGNYTCSAKNAAGSGNYTTELVVNVGPKIMPFSFGDENLHAGSPAQLQCFVNEGDTPLQITWTFHGANIATRSQSGVSTTKLGQKSSVLMIDSVTSEHTGNYTCSAKNPAGLANYTTELIVNEGSIKFLTKCSPLKPIIVRLIFSDLINRLVGPKIVPFSFEEGILGEGSSAQLQCFVSEGDIPLQITWTFHGSDIATRSQLGVSTMKIGQKSSVLLIDSVTSEHTGKYTCSAKNAAGLANYTTELIVNVPPKILPFSVQDSLNWGNPVHMQCLVIEGDTPLQITWAFQGVDSSTRTPTGVSTMKLGTKTNVLMIEAVSSEHSGNYTCTARNTAGIANYTAEIIVNVSPRILEFTFGTAPLHAGSLAQVQCIVNEGDIPLQITWAFHGTDVSTRSPHGVQTAKFGTKSSILMIEAVTSEHSGNYTCTARNGAGVANFTAELIVNALPRITPFSFGDSHMQAGEHATLQCSVAEGDLPLTVSWIFHGRELSSQMGIETTRLGKRTNILTIDSVAAAHTGDYTCVATNPVGTTNYTAELVVSDPPQIMPFSFGGDMRAGSHATLQCSVIEGDLPMTISWIFHGRELSSQMGIETTKIGKRLNVLTIESVAAFHTGNYTCVASNAAGSVNYTAELVVRVKPRIMPFSFGEDRGDPLRYGEHATLQCSVVEGDLPMTISWIFHGRELSSQMGIETVKIGKRINLLTIDSVAASHTGNYTCVATNPAGSSNFTAELIVQVPPTIVPFDFGDEPIYAGSTTQVTCLVSTGDTPLDITWSFQGGPLGSHQGMKTTLIGSRTSMLLVEPVIPGNRGEYTCTARNAAGIANFTASLQVYVPPRWIVEPTDRAFAQGSDVRIECKADGFPKPAVTWKKAAGDGPMDYRDLKGNAPGMRVEDGHLVIASIPKHAEGYYLCEANNGIGAGLSAVIYISVQAPPQFEIKFRNQTARRGEPAVLQCEAKGEKPIGILWSRDGKRLDPKADPGYTIREEILNNGVVSDLSVKRSERTDSALFTCVATNAFGSDETSINLIVQEPPEVPFGLKVLDKSGRSVQLAWSEPYSGNSPITRYFIEFKMSKSDWNTGKDRVLVPGSQTLAGVYNLRPATTYHLRLVAENEVGTSEASQSVTIITAEEAPSGPPTGISVEPIDQHTLKVTWKPPLREEWNGDIMGYYVGYKLASSDKPYLFETVEFSREVGKEHHLMVSNLKTYTEYSVVVQAFNRIGPGPMSKEVTQHTAEGKPEQAPQDISCTTLTSQSIRVSWTSPPLASANGVIKGYKVIYGPASTWYDDKTKETKVTSASETILHALRKYTNYNITILAFTNGGEGVQTIPISCHTEQDVPGPPQSVKASVMSGEAVLVSWQPPSQPNGVVIQYTVYSRTSGDKEKEAEPKYHKVPAFQTTYEASGLKRKERYEFWVTASTAIGEGGASKSVTISPTNKVPAKIASFAEKMVATHKEDVKLPCQAVGVPAPDIKWQVKGAPLTQSDRLRLLPDGSLLIKEVARKDAGDYSCRAENSNGYDTIVHTLVVQAPPQPPTITLVKTSESTITVRLRTPSDSAPLHGLTLHYKQDFGEWESTQIAPTITEYNLEGLSCGTRYQLYATSYNSIGTGEASDILNTRTKGSKPGVPKAEKFIEVSPNSVTLHLSSWEDGGCPMLYFVVEYKAKHQSEWTMVSNSVKPSGNYVVLDLTPASWYQLGVTAHNNVGMTKAEFEFATLTVQGNILAPPSRDDSSDLAADWIAYLSGHLNLVVPVVTAIIVIFTALITICALRRGKNDSIHKDPIAPARNNDNGRAQLRELFPWLPEWVDYNMLIAGLAMVVIIVVGIAVICVAVSRRNRGPESVRLRDEGLYAQPDMRGMTLKREFRDELGYIAPPNRKLPPVPGSNYNTCDRLKRGQATWNPRRVAATAGVPHTYEELANANGTFYDPQPPIPPHAQSDDSSQYSRPPNGGPGGPDEEICPYATFHLLGFREEMDPSKAAQTLPHPPGHGHHRGGSQSAQHRGSNTTRYGRGPVGTGVVSSVAGGGIVGPNGMIAPPNHVFSPEYDDPANIEEEYGYGSPHRRGSLGRRSMGSMRAVPIPESPSPPPPPPPRPENGTPNSTPSHSQNNQSTNSANDSKESNDMSEAECDRDPLIKNRNSMGGPSVVPPTTEEMRRLLEKTQNEAAHPIANGLTPYDTVNV</sequence>
<dbReference type="PANTHER" id="PTHR10075:SF53">
    <property type="entry name" value="DOWN SYNDROME CELL ADHESION MOLECULE 1, ISOFORM BQ"/>
    <property type="match status" value="1"/>
</dbReference>
<feature type="domain" description="Ig-like" evidence="12">
    <location>
        <begin position="1631"/>
        <end position="1726"/>
    </location>
</feature>
<feature type="domain" description="Ig-like" evidence="12">
    <location>
        <begin position="291"/>
        <end position="384"/>
    </location>
</feature>
<reference evidence="14" key="1">
    <citation type="submission" date="2021-06" db="EMBL/GenBank/DDBJ databases">
        <authorList>
            <person name="Hodson N. C."/>
            <person name="Mongue J. A."/>
            <person name="Jaron S. K."/>
        </authorList>
    </citation>
    <scope>NUCLEOTIDE SEQUENCE</scope>
</reference>
<feature type="region of interest" description="Disordered" evidence="10">
    <location>
        <begin position="3734"/>
        <end position="3848"/>
    </location>
</feature>
<dbReference type="FunFam" id="2.60.40.10:FF:000324">
    <property type="entry name" value="Down syndrome cell adhesion molecule, isoform D"/>
    <property type="match status" value="1"/>
</dbReference>
<proteinExistence type="predicted"/>
<feature type="domain" description="Fibronectin type-III" evidence="13">
    <location>
        <begin position="2834"/>
        <end position="2934"/>
    </location>
</feature>
<feature type="region of interest" description="Disordered" evidence="10">
    <location>
        <begin position="3671"/>
        <end position="3712"/>
    </location>
</feature>
<dbReference type="InterPro" id="IPR013098">
    <property type="entry name" value="Ig_I-set"/>
</dbReference>
<feature type="compositionally biased region" description="Basic and acidic residues" evidence="10">
    <location>
        <begin position="3811"/>
        <end position="3829"/>
    </location>
</feature>
<dbReference type="Pfam" id="PF07679">
    <property type="entry name" value="I-set"/>
    <property type="match status" value="5"/>
</dbReference>
<dbReference type="Pfam" id="PF12355">
    <property type="entry name" value="Dscam_C"/>
    <property type="match status" value="1"/>
</dbReference>
<dbReference type="GO" id="GO:0007156">
    <property type="term" value="P:homophilic cell adhesion via plasma membrane adhesion molecules"/>
    <property type="evidence" value="ECO:0007669"/>
    <property type="project" value="TreeGrafter"/>
</dbReference>
<dbReference type="CDD" id="cd00063">
    <property type="entry name" value="FN3"/>
    <property type="match status" value="6"/>
</dbReference>
<feature type="domain" description="Fibronectin type-III" evidence="13">
    <location>
        <begin position="3323"/>
        <end position="3417"/>
    </location>
</feature>
<feature type="domain" description="Fibronectin type-III" evidence="13">
    <location>
        <begin position="3039"/>
        <end position="3136"/>
    </location>
</feature>
<feature type="domain" description="Ig-like" evidence="12">
    <location>
        <begin position="1335"/>
        <end position="1431"/>
    </location>
</feature>
<evidence type="ECO:0000313" key="14">
    <source>
        <dbReference type="EMBL" id="CAG7732077.1"/>
    </source>
</evidence>
<dbReference type="GO" id="GO:0030424">
    <property type="term" value="C:axon"/>
    <property type="evidence" value="ECO:0007669"/>
    <property type="project" value="TreeGrafter"/>
</dbReference>
<feature type="domain" description="Ig-like" evidence="12">
    <location>
        <begin position="1138"/>
        <end position="1235"/>
    </location>
</feature>
<dbReference type="FunFam" id="2.60.40.10:FF:000104">
    <property type="entry name" value="Down syndrome cell adhesion molecule b"/>
    <property type="match status" value="1"/>
</dbReference>
<dbReference type="InterPro" id="IPR056754">
    <property type="entry name" value="DSCAM/DSCAML_C"/>
</dbReference>
<feature type="domain" description="Ig-like" evidence="12">
    <location>
        <begin position="675"/>
        <end position="767"/>
    </location>
</feature>
<feature type="compositionally biased region" description="Polar residues" evidence="10">
    <location>
        <begin position="3691"/>
        <end position="3703"/>
    </location>
</feature>
<feature type="domain" description="Ig-like" evidence="12">
    <location>
        <begin position="2633"/>
        <end position="2725"/>
    </location>
</feature>
<dbReference type="Pfam" id="PF00041">
    <property type="entry name" value="fn3"/>
    <property type="match status" value="5"/>
</dbReference>
<keyword evidence="8" id="KW-1015">Disulfide bond</keyword>
<dbReference type="FunFam" id="2.60.40.10:FF:000498">
    <property type="entry name" value="Down syndrome cell adhesion molecule, isoform J"/>
    <property type="match status" value="1"/>
</dbReference>
<dbReference type="InterPro" id="IPR021012">
    <property type="entry name" value="Dscam1_C"/>
</dbReference>
<feature type="transmembrane region" description="Helical" evidence="11">
    <location>
        <begin position="3507"/>
        <end position="3529"/>
    </location>
</feature>
<evidence type="ECO:0000313" key="15">
    <source>
        <dbReference type="Proteomes" id="UP000708208"/>
    </source>
</evidence>
<feature type="domain" description="Ig-like" evidence="12">
    <location>
        <begin position="389"/>
        <end position="473"/>
    </location>
</feature>
<dbReference type="EMBL" id="CAJVCH010224624">
    <property type="protein sequence ID" value="CAG7732077.1"/>
    <property type="molecule type" value="Genomic_DNA"/>
</dbReference>
<evidence type="ECO:0000256" key="1">
    <source>
        <dbReference type="ARBA" id="ARBA00004479"/>
    </source>
</evidence>
<feature type="domain" description="Ig-like" evidence="12">
    <location>
        <begin position="480"/>
        <end position="575"/>
    </location>
</feature>
<feature type="domain" description="Ig-like" evidence="12">
    <location>
        <begin position="1533"/>
        <end position="1628"/>
    </location>
</feature>
<protein>
    <submittedName>
        <fullName evidence="14">Uncharacterized protein</fullName>
    </submittedName>
</protein>
<comment type="subcellular location">
    <subcellularLocation>
        <location evidence="1">Membrane</location>
        <topology evidence="1">Single-pass type I membrane protein</topology>
    </subcellularLocation>
</comment>
<dbReference type="PROSITE" id="PS50853">
    <property type="entry name" value="FN3"/>
    <property type="match status" value="6"/>
</dbReference>
<feature type="domain" description="Ig-like" evidence="12">
    <location>
        <begin position="2245"/>
        <end position="2335"/>
    </location>
</feature>
<feature type="domain" description="Ig-like" evidence="12">
    <location>
        <begin position="100"/>
        <end position="200"/>
    </location>
</feature>
<evidence type="ECO:0000256" key="4">
    <source>
        <dbReference type="ARBA" id="ARBA00022737"/>
    </source>
</evidence>
<evidence type="ECO:0000259" key="12">
    <source>
        <dbReference type="PROSITE" id="PS50835"/>
    </source>
</evidence>
<name>A0A8J2PA86_9HEXA</name>
<dbReference type="InterPro" id="IPR003961">
    <property type="entry name" value="FN3_dom"/>
</dbReference>
<feature type="domain" description="Ig-like" evidence="12">
    <location>
        <begin position="869"/>
        <end position="963"/>
    </location>
</feature>
<feature type="region of interest" description="Disordered" evidence="10">
    <location>
        <begin position="3616"/>
        <end position="3655"/>
    </location>
</feature>
<dbReference type="InterPro" id="IPR003598">
    <property type="entry name" value="Ig_sub2"/>
</dbReference>
<evidence type="ECO:0000256" key="8">
    <source>
        <dbReference type="ARBA" id="ARBA00023157"/>
    </source>
</evidence>
<feature type="domain" description="Ig-like" evidence="12">
    <location>
        <begin position="2051"/>
        <end position="2144"/>
    </location>
</feature>
<feature type="domain" description="Ig-like" evidence="12">
    <location>
        <begin position="1856"/>
        <end position="1951"/>
    </location>
</feature>
<evidence type="ECO:0000256" key="2">
    <source>
        <dbReference type="ARBA" id="ARBA00022692"/>
    </source>
</evidence>
<feature type="domain" description="Ig-like" evidence="12">
    <location>
        <begin position="1954"/>
        <end position="2046"/>
    </location>
</feature>
<evidence type="ECO:0000256" key="3">
    <source>
        <dbReference type="ARBA" id="ARBA00022729"/>
    </source>
</evidence>
<dbReference type="GO" id="GO:0007411">
    <property type="term" value="P:axon guidance"/>
    <property type="evidence" value="ECO:0007669"/>
    <property type="project" value="TreeGrafter"/>
</dbReference>
<feature type="domain" description="Fibronectin type-III" evidence="13">
    <location>
        <begin position="2939"/>
        <end position="3035"/>
    </location>
</feature>
<evidence type="ECO:0000256" key="6">
    <source>
        <dbReference type="ARBA" id="ARBA00022989"/>
    </source>
</evidence>
<gene>
    <name evidence="14" type="ORF">AFUS01_LOCUS20616</name>
</gene>
<feature type="transmembrane region" description="Helical" evidence="11">
    <location>
        <begin position="3444"/>
        <end position="3465"/>
    </location>
</feature>
<dbReference type="CDD" id="cd20958">
    <property type="entry name" value="IgI_5_Dscam"/>
    <property type="match status" value="1"/>
</dbReference>
<dbReference type="InterPro" id="IPR007110">
    <property type="entry name" value="Ig-like_dom"/>
</dbReference>
<dbReference type="FunFam" id="2.60.40.10:FF:000394">
    <property type="entry name" value="Down syndrome cell adhesion molecule, isoform J"/>
    <property type="match status" value="1"/>
</dbReference>
<feature type="domain" description="Ig-like" evidence="12">
    <location>
        <begin position="1729"/>
        <end position="1824"/>
    </location>
</feature>
<keyword evidence="2 11" id="KW-0812">Transmembrane</keyword>
<keyword evidence="5" id="KW-0130">Cell adhesion</keyword>
<dbReference type="GO" id="GO:0005886">
    <property type="term" value="C:plasma membrane"/>
    <property type="evidence" value="ECO:0007669"/>
    <property type="project" value="TreeGrafter"/>
</dbReference>
<feature type="domain" description="Fibronectin type-III" evidence="13">
    <location>
        <begin position="3227"/>
        <end position="3319"/>
    </location>
</feature>
<feature type="domain" description="Ig-like" evidence="12">
    <location>
        <begin position="204"/>
        <end position="283"/>
    </location>
</feature>
<comment type="caution">
    <text evidence="14">The sequence shown here is derived from an EMBL/GenBank/DDBJ whole genome shotgun (WGS) entry which is preliminary data.</text>
</comment>
<dbReference type="SMART" id="SM00408">
    <property type="entry name" value="IGc2"/>
    <property type="match status" value="27"/>
</dbReference>
<feature type="domain" description="Ig-like" evidence="12">
    <location>
        <begin position="772"/>
        <end position="866"/>
    </location>
</feature>
<feature type="domain" description="Ig-like" evidence="12">
    <location>
        <begin position="1238"/>
        <end position="1332"/>
    </location>
</feature>
<dbReference type="GO" id="GO:0098632">
    <property type="term" value="F:cell-cell adhesion mediator activity"/>
    <property type="evidence" value="ECO:0007669"/>
    <property type="project" value="TreeGrafter"/>
</dbReference>
<evidence type="ECO:0000256" key="9">
    <source>
        <dbReference type="ARBA" id="ARBA00023319"/>
    </source>
</evidence>
<dbReference type="InterPro" id="IPR003599">
    <property type="entry name" value="Ig_sub"/>
</dbReference>
<organism evidence="14 15">
    <name type="scientific">Allacma fusca</name>
    <dbReference type="NCBI Taxonomy" id="39272"/>
    <lineage>
        <taxon>Eukaryota</taxon>
        <taxon>Metazoa</taxon>
        <taxon>Ecdysozoa</taxon>
        <taxon>Arthropoda</taxon>
        <taxon>Hexapoda</taxon>
        <taxon>Collembola</taxon>
        <taxon>Symphypleona</taxon>
        <taxon>Sminthuridae</taxon>
        <taxon>Allacma</taxon>
    </lineage>
</organism>
<feature type="domain" description="Ig-like" evidence="12">
    <location>
        <begin position="1434"/>
        <end position="1530"/>
    </location>
</feature>
<dbReference type="FunFam" id="2.60.40.10:FF:000333">
    <property type="entry name" value="Down syndrome cell adhesion molecule"/>
    <property type="match status" value="8"/>
</dbReference>
<keyword evidence="4" id="KW-0677">Repeat</keyword>
<evidence type="ECO:0000256" key="5">
    <source>
        <dbReference type="ARBA" id="ARBA00022889"/>
    </source>
</evidence>
<keyword evidence="6 11" id="KW-1133">Transmembrane helix</keyword>
<feature type="domain" description="Ig-like" evidence="12">
    <location>
        <begin position="2149"/>
        <end position="2242"/>
    </location>
</feature>
<feature type="domain" description="Ig-like" evidence="12">
    <location>
        <begin position="966"/>
        <end position="1133"/>
    </location>
</feature>
<dbReference type="FunFam" id="2.60.40.10:FF:000719">
    <property type="entry name" value="nephrin isoform X1"/>
    <property type="match status" value="1"/>
</dbReference>
<feature type="domain" description="Ig-like" evidence="12">
    <location>
        <begin position="2535"/>
        <end position="2628"/>
    </location>
</feature>
<feature type="region of interest" description="Disordered" evidence="10">
    <location>
        <begin position="1"/>
        <end position="20"/>
    </location>
</feature>
<evidence type="ECO:0000256" key="7">
    <source>
        <dbReference type="ARBA" id="ARBA00023136"/>
    </source>
</evidence>
<dbReference type="InterPro" id="IPR013151">
    <property type="entry name" value="Immunoglobulin_dom"/>
</dbReference>
<dbReference type="Proteomes" id="UP000708208">
    <property type="component" value="Unassembled WGS sequence"/>
</dbReference>
<dbReference type="Pfam" id="PF13927">
    <property type="entry name" value="Ig_3"/>
    <property type="match status" value="21"/>
</dbReference>